<organism evidence="5 6">
    <name type="scientific">Roseicyclus persicicus</name>
    <dbReference type="NCBI Taxonomy" id="2650661"/>
    <lineage>
        <taxon>Bacteria</taxon>
        <taxon>Pseudomonadati</taxon>
        <taxon>Pseudomonadota</taxon>
        <taxon>Alphaproteobacteria</taxon>
        <taxon>Rhodobacterales</taxon>
        <taxon>Roseobacteraceae</taxon>
        <taxon>Roseicyclus</taxon>
    </lineage>
</organism>
<dbReference type="EMBL" id="JAAZQQ010000003">
    <property type="protein sequence ID" value="NKX45298.1"/>
    <property type="molecule type" value="Genomic_DNA"/>
</dbReference>
<dbReference type="PANTHER" id="PTHR42918">
    <property type="entry name" value="LYSYL-TRNA SYNTHETASE"/>
    <property type="match status" value="1"/>
</dbReference>
<dbReference type="GO" id="GO:0004824">
    <property type="term" value="F:lysine-tRNA ligase activity"/>
    <property type="evidence" value="ECO:0007669"/>
    <property type="project" value="InterPro"/>
</dbReference>
<evidence type="ECO:0000256" key="1">
    <source>
        <dbReference type="ARBA" id="ARBA00022598"/>
    </source>
</evidence>
<evidence type="ECO:0000313" key="6">
    <source>
        <dbReference type="Proteomes" id="UP000526408"/>
    </source>
</evidence>
<dbReference type="Gene3D" id="3.30.930.10">
    <property type="entry name" value="Bira Bifunctional Protein, Domain 2"/>
    <property type="match status" value="1"/>
</dbReference>
<keyword evidence="1" id="KW-0436">Ligase</keyword>
<dbReference type="RefSeq" id="WP_168623675.1">
    <property type="nucleotide sequence ID" value="NZ_JAAZQQ010000003.1"/>
</dbReference>
<evidence type="ECO:0000256" key="3">
    <source>
        <dbReference type="ARBA" id="ARBA00022840"/>
    </source>
</evidence>
<dbReference type="Pfam" id="PF00152">
    <property type="entry name" value="tRNA-synt_2"/>
    <property type="match status" value="1"/>
</dbReference>
<dbReference type="PROSITE" id="PS50862">
    <property type="entry name" value="AA_TRNA_LIGASE_II"/>
    <property type="match status" value="1"/>
</dbReference>
<dbReference type="GO" id="GO:0005524">
    <property type="term" value="F:ATP binding"/>
    <property type="evidence" value="ECO:0007669"/>
    <property type="project" value="UniProtKB-KW"/>
</dbReference>
<dbReference type="Proteomes" id="UP000526408">
    <property type="component" value="Unassembled WGS sequence"/>
</dbReference>
<dbReference type="GO" id="GO:0006430">
    <property type="term" value="P:lysyl-tRNA aminoacylation"/>
    <property type="evidence" value="ECO:0007669"/>
    <property type="project" value="InterPro"/>
</dbReference>
<evidence type="ECO:0000259" key="4">
    <source>
        <dbReference type="PROSITE" id="PS50862"/>
    </source>
</evidence>
<keyword evidence="6" id="KW-1185">Reference proteome</keyword>
<dbReference type="InterPro" id="IPR004364">
    <property type="entry name" value="Aa-tRNA-synt_II"/>
</dbReference>
<dbReference type="InterPro" id="IPR006195">
    <property type="entry name" value="aa-tRNA-synth_II"/>
</dbReference>
<dbReference type="PANTHER" id="PTHR42918:SF6">
    <property type="entry name" value="ELONGATION FACTOR P--(R)-BETA-LYSINE LIGASE"/>
    <property type="match status" value="1"/>
</dbReference>
<feature type="domain" description="Aminoacyl-transfer RNA synthetases class-II family profile" evidence="4">
    <location>
        <begin position="19"/>
        <end position="334"/>
    </location>
</feature>
<evidence type="ECO:0000313" key="5">
    <source>
        <dbReference type="EMBL" id="NKX45298.1"/>
    </source>
</evidence>
<comment type="caution">
    <text evidence="5">The sequence shown here is derived from an EMBL/GenBank/DDBJ whole genome shotgun (WGS) entry which is preliminary data.</text>
</comment>
<dbReference type="SUPFAM" id="SSF55681">
    <property type="entry name" value="Class II aaRS and biotin synthetases"/>
    <property type="match status" value="1"/>
</dbReference>
<sequence>MTWWDRDTHADRRPVLMARNRIVAAIQRWFADQGFVEVDPAYLVVSPGNETHLHAFETVALDEALTPRTRYLHTSPEFAMKKLLAAGETRIFTLSRVWRNREGGPRHAVEFTMLEWYRADASYETLMDDCAALLRLAAEAAGTTELRHRDVTCDPFAPPRRTTLQAEALRHGVDLLATLDDPAALAAQLSAIGIPPGADDSWSDLFSRLLTARIEPNLGPGPVILDAYPAPEAALARRSPADPRTAERFELFACGVELANAFGELIDATEQRARFTADMDLKERLYGTRYPLDEDLLAALPHMPPAAGCALGLDRLVMLATHAPRLSDVQWTPPA</sequence>
<proteinExistence type="predicted"/>
<dbReference type="InterPro" id="IPR004525">
    <property type="entry name" value="EpmA"/>
</dbReference>
<dbReference type="InterPro" id="IPR045864">
    <property type="entry name" value="aa-tRNA-synth_II/BPL/LPL"/>
</dbReference>
<dbReference type="GO" id="GO:0005829">
    <property type="term" value="C:cytosol"/>
    <property type="evidence" value="ECO:0007669"/>
    <property type="project" value="TreeGrafter"/>
</dbReference>
<evidence type="ECO:0000256" key="2">
    <source>
        <dbReference type="ARBA" id="ARBA00022741"/>
    </source>
</evidence>
<dbReference type="InterPro" id="IPR018149">
    <property type="entry name" value="Lys-tRNA-synth_II_C"/>
</dbReference>
<gene>
    <name evidence="5" type="primary">genX</name>
    <name evidence="5" type="ORF">HCU73_11930</name>
</gene>
<dbReference type="GO" id="GO:0000049">
    <property type="term" value="F:tRNA binding"/>
    <property type="evidence" value="ECO:0007669"/>
    <property type="project" value="TreeGrafter"/>
</dbReference>
<name>A0A7X6JZZ1_9RHOB</name>
<dbReference type="NCBIfam" id="TIGR00462">
    <property type="entry name" value="genX"/>
    <property type="match status" value="1"/>
</dbReference>
<dbReference type="PRINTS" id="PR00982">
    <property type="entry name" value="TRNASYNTHLYS"/>
</dbReference>
<keyword evidence="3" id="KW-0067">ATP-binding</keyword>
<keyword evidence="2" id="KW-0547">Nucleotide-binding</keyword>
<protein>
    <submittedName>
        <fullName evidence="5">EF-P lysine aminoacylase GenX</fullName>
    </submittedName>
</protein>
<dbReference type="AlphaFoldDB" id="A0A7X6JZZ1"/>
<accession>A0A7X6JZZ1</accession>
<reference evidence="5 6" key="1">
    <citation type="submission" date="2020-04" db="EMBL/GenBank/DDBJ databases">
        <authorList>
            <person name="Yoon J."/>
        </authorList>
    </citation>
    <scope>NUCLEOTIDE SEQUENCE [LARGE SCALE GENOMIC DNA]</scope>
    <source>
        <strain evidence="5 6">KMU-115</strain>
    </source>
</reference>